<evidence type="ECO:0000313" key="2">
    <source>
        <dbReference type="Proteomes" id="UP000193749"/>
    </source>
</evidence>
<comment type="caution">
    <text evidence="1">The sequence shown here is derived from an EMBL/GenBank/DDBJ whole genome shotgun (WGS) entry which is preliminary data.</text>
</comment>
<proteinExistence type="predicted"/>
<evidence type="ECO:0000313" key="1">
    <source>
        <dbReference type="EMBL" id="ORM92256.1"/>
    </source>
</evidence>
<protein>
    <submittedName>
        <fullName evidence="1">Uncharacterized protein</fullName>
    </submittedName>
</protein>
<keyword evidence="2" id="KW-1185">Reference proteome</keyword>
<dbReference type="EMBL" id="MLJI01000001">
    <property type="protein sequence ID" value="ORM92256.1"/>
    <property type="molecule type" value="Genomic_DNA"/>
</dbReference>
<gene>
    <name evidence="1" type="ORF">HA50_02355</name>
</gene>
<dbReference type="Proteomes" id="UP000193749">
    <property type="component" value="Unassembled WGS sequence"/>
</dbReference>
<dbReference type="AlphaFoldDB" id="A0A1X1EQF9"/>
<accession>A0A1X1EQF9</accession>
<sequence>MSGRRNTEQFLSRPSMDVLDELLLNPGLLTGDNLHLEGVFLLHRYAETLARQESIQRTSNLSGKRTQVK</sequence>
<organism evidence="1 2">
    <name type="scientific">Pantoea cypripedii</name>
    <name type="common">Pectobacterium cypripedii</name>
    <name type="synonym">Erwinia cypripedii</name>
    <dbReference type="NCBI Taxonomy" id="55209"/>
    <lineage>
        <taxon>Bacteria</taxon>
        <taxon>Pseudomonadati</taxon>
        <taxon>Pseudomonadota</taxon>
        <taxon>Gammaproteobacteria</taxon>
        <taxon>Enterobacterales</taxon>
        <taxon>Erwiniaceae</taxon>
        <taxon>Pantoea</taxon>
    </lineage>
</organism>
<name>A0A1X1EQF9_PANCY</name>
<dbReference type="STRING" id="55209.HA50_02355"/>
<reference evidence="1 2" key="1">
    <citation type="journal article" date="2017" name="Antonie Van Leeuwenhoek">
        <title>Phylogenomic resolution of the bacterial genus Pantoea and its relationship with Erwinia and Tatumella.</title>
        <authorList>
            <person name="Palmer M."/>
            <person name="Steenkamp E.T."/>
            <person name="Coetzee M.P."/>
            <person name="Chan W.Y."/>
            <person name="van Zyl E."/>
            <person name="De Maayer P."/>
            <person name="Coutinho T.A."/>
            <person name="Blom J."/>
            <person name="Smits T.H."/>
            <person name="Duffy B."/>
            <person name="Venter S.N."/>
        </authorList>
    </citation>
    <scope>NUCLEOTIDE SEQUENCE [LARGE SCALE GENOMIC DNA]</scope>
    <source>
        <strain evidence="1 2">LMG 2657</strain>
    </source>
</reference>